<comment type="caution">
    <text evidence="1">The sequence shown here is derived from an EMBL/GenBank/DDBJ whole genome shotgun (WGS) entry which is preliminary data.</text>
</comment>
<accession>A0ACB9CJC2</accession>
<sequence length="1164" mass="129276">MKKKFLVDREEAAQQETRVDSVTRGSSGGAVTWLLLLLQGCCSGLLADVRLRTTLSLLIMDRRSWPWKKKSSDKSGADKAVAVSESVSTPASAESQGDKVKQDSYKKPNYVQISVESYSHLTGLEDQVKSFEDQVKSYDEQVKRYEDQQLIYEDQIKNLEDEVKELNEQLSEAHSEMTTKENLVKQHAKVAEEAVSGWEKAEAEAATLKNHLESVTLLKLTAEDRASHLDGALKECMRQIRSLKEEHDKNIHDIELAKTKQWDKMKLEFDAKIANLDQELLRSAAENAAVSRSLQERSNMLIKMSEEKSQAEAEIELLRSNIESCEREINSLKYELHIVAKELEIRNEEKNMSVRSAEVANKQHLEGVKKIAKLEAECQRLRGLVRKKLPGPAALAQMKLEVDNLGRDYGETRIRRSPVKAPTPHSPHFSSLPDFSLDSIQRYQKENDLLTERLLAMEEETKMLKEALAKRNTELQASRNICAKTVGKLQSLESQLQSNSQLKSTTKSGLQTPTLGSFSQNASNPPSVASFSEEGNDDEVSVAGSWATALISELSHNKKDKSIESPQRAESANRLELMDDFLEMEKLAYSSNDSHGTISSPDTSKRGRCGILNQDQVAVATDSELQGKEKPELEKPNGDSLALVPQPDGDLLPLMNLKSKISALLMSLPKDTDPENLYEEISRVVQGIRGGSHEGLAVSVEDATGCSDATSEHQTSSKTLELNGVNGISPSLSGQHLTETVHAKDQELAAAISRIYDFVLVLGKEAKSVLGTSTEENGLLQKLEEFSVVFKEIVASKINLNDFVLCLSGILGKAGELRFSFVGYEINDAETSSPDCIDKVALPENKVDQCPSREGYSNGCTQFSDSTSDPDIPHDGSSVPTSELNVSSWKCMQEEFEQMKLEKEKMVMDLARCTENLETTKSQLRETEVHLSEVKSQLTAAQKSNGLSETQLKCMAESYNSLEVRADDLQSRVNLLESKIAMLDSELEEERKNHKDTEARCKDLQEQLQRIETSPAADLDGKSNQERELAAAAEKLAECQETIFLLGKQLKGMRPQTEFMESPLNERSQKGQTFADEEEELTSSSGMNMHQQVGEVGNESPVHLDNQQLSPWDSEGNDPLRSPMNSSKTSKHRPTKSGSSSSSSNPTPEKNTRGFSRFFSTKAK</sequence>
<proteinExistence type="predicted"/>
<evidence type="ECO:0000313" key="2">
    <source>
        <dbReference type="Proteomes" id="UP001055879"/>
    </source>
</evidence>
<evidence type="ECO:0000313" key="1">
    <source>
        <dbReference type="EMBL" id="KAI3734365.1"/>
    </source>
</evidence>
<protein>
    <submittedName>
        <fullName evidence="1">Uncharacterized protein</fullName>
    </submittedName>
</protein>
<keyword evidence="2" id="KW-1185">Reference proteome</keyword>
<dbReference type="EMBL" id="CM042050">
    <property type="protein sequence ID" value="KAI3734365.1"/>
    <property type="molecule type" value="Genomic_DNA"/>
</dbReference>
<organism evidence="1 2">
    <name type="scientific">Arctium lappa</name>
    <name type="common">Greater burdock</name>
    <name type="synonym">Lappa major</name>
    <dbReference type="NCBI Taxonomy" id="4217"/>
    <lineage>
        <taxon>Eukaryota</taxon>
        <taxon>Viridiplantae</taxon>
        <taxon>Streptophyta</taxon>
        <taxon>Embryophyta</taxon>
        <taxon>Tracheophyta</taxon>
        <taxon>Spermatophyta</taxon>
        <taxon>Magnoliopsida</taxon>
        <taxon>eudicotyledons</taxon>
        <taxon>Gunneridae</taxon>
        <taxon>Pentapetalae</taxon>
        <taxon>asterids</taxon>
        <taxon>campanulids</taxon>
        <taxon>Asterales</taxon>
        <taxon>Asteraceae</taxon>
        <taxon>Carduoideae</taxon>
        <taxon>Cardueae</taxon>
        <taxon>Arctiinae</taxon>
        <taxon>Arctium</taxon>
    </lineage>
</organism>
<dbReference type="Proteomes" id="UP001055879">
    <property type="component" value="Linkage Group LG04"/>
</dbReference>
<reference evidence="1 2" key="2">
    <citation type="journal article" date="2022" name="Mol. Ecol. Resour.">
        <title>The genomes of chicory, endive, great burdock and yacon provide insights into Asteraceae paleo-polyploidization history and plant inulin production.</title>
        <authorList>
            <person name="Fan W."/>
            <person name="Wang S."/>
            <person name="Wang H."/>
            <person name="Wang A."/>
            <person name="Jiang F."/>
            <person name="Liu H."/>
            <person name="Zhao H."/>
            <person name="Xu D."/>
            <person name="Zhang Y."/>
        </authorList>
    </citation>
    <scope>NUCLEOTIDE SEQUENCE [LARGE SCALE GENOMIC DNA]</scope>
    <source>
        <strain evidence="2">cv. Niubang</strain>
    </source>
</reference>
<name>A0ACB9CJC2_ARCLA</name>
<reference evidence="2" key="1">
    <citation type="journal article" date="2022" name="Mol. Ecol. Resour.">
        <title>The genomes of chicory, endive, great burdock and yacon provide insights into Asteraceae palaeo-polyploidization history and plant inulin production.</title>
        <authorList>
            <person name="Fan W."/>
            <person name="Wang S."/>
            <person name="Wang H."/>
            <person name="Wang A."/>
            <person name="Jiang F."/>
            <person name="Liu H."/>
            <person name="Zhao H."/>
            <person name="Xu D."/>
            <person name="Zhang Y."/>
        </authorList>
    </citation>
    <scope>NUCLEOTIDE SEQUENCE [LARGE SCALE GENOMIC DNA]</scope>
    <source>
        <strain evidence="2">cv. Niubang</strain>
    </source>
</reference>
<gene>
    <name evidence="1" type="ORF">L6452_13833</name>
</gene>